<accession>A0A4P7BCD5</accession>
<dbReference type="Gene3D" id="2.60.200.20">
    <property type="match status" value="1"/>
</dbReference>
<reference evidence="2" key="1">
    <citation type="journal article" date="2014" name="Int. J. Syst. Evol. Microbiol.">
        <title>Complete genome sequence of Corynebacterium casei LMG S-19264T (=DSM 44701T), isolated from a smear-ripened cheese.</title>
        <authorList>
            <consortium name="US DOE Joint Genome Institute (JGI-PGF)"/>
            <person name="Walter F."/>
            <person name="Albersmeier A."/>
            <person name="Kalinowski J."/>
            <person name="Ruckert C."/>
        </authorList>
    </citation>
    <scope>NUCLEOTIDE SEQUENCE</scope>
    <source>
        <strain evidence="2">KCTC 12344</strain>
    </source>
</reference>
<dbReference type="CDD" id="cd00060">
    <property type="entry name" value="FHA"/>
    <property type="match status" value="1"/>
</dbReference>
<dbReference type="EMBL" id="CP038026">
    <property type="protein sequence ID" value="QBQ34889.1"/>
    <property type="molecule type" value="Genomic_DNA"/>
</dbReference>
<sequence length="507" mass="55372">MNKCRNTDHPHCTFWVAPGQHACEGGHRQGAPAPALQSGYEVLSAVRNARAPQAAVVETPAEPSYERLATPVRVRPQLRISGFDPRAAGGRQTLKIELRGMPDNCGSRLAVQLASDLIPHGATRQQFVRSVDGDWCPVFVEFSSRDREHGQYQIATEVLSQLPGQPARKWECTFVILVPRLDATLTEIHRIFLSTHKNVRVMADDASIARVAGQGGQSMDIDVTARNAGIAHVDLTAPQGKIDMGFTTIAWDEDLIEIDMPRSGAAHPHPSRAASFVNAAPEAGAQRHVRLFALDECVFGRFELVEPEAHALLHHYTQDGIDTAGLTRRLSGRHAVIRRGTQGFEIEDVSRYGILLDGVWPGKHKPVALRLGMRIELSASIKGIAVLEVTGLMPHGVILHRIDEGARAECFIVLAPDTHPGFPLRRVQTTPQAGALPLLFHLDGGFWHLDALTGKETALAPTVQMDKLSRVAPHTRFASDAYPESWIIRTNGVARDTVTAAPTFDLA</sequence>
<evidence type="ECO:0000313" key="5">
    <source>
        <dbReference type="Proteomes" id="UP000619512"/>
    </source>
</evidence>
<name>A0A4P7BCD5_9BURK</name>
<feature type="domain" description="FHA" evidence="1">
    <location>
        <begin position="328"/>
        <end position="377"/>
    </location>
</feature>
<organism evidence="2 5">
    <name type="scientific">Pseudoduganella plicata</name>
    <dbReference type="NCBI Taxonomy" id="321984"/>
    <lineage>
        <taxon>Bacteria</taxon>
        <taxon>Pseudomonadati</taxon>
        <taxon>Pseudomonadota</taxon>
        <taxon>Betaproteobacteria</taxon>
        <taxon>Burkholderiales</taxon>
        <taxon>Oxalobacteraceae</taxon>
        <taxon>Telluria group</taxon>
        <taxon>Pseudoduganella</taxon>
    </lineage>
</organism>
<evidence type="ECO:0000259" key="1">
    <source>
        <dbReference type="Pfam" id="PF00498"/>
    </source>
</evidence>
<dbReference type="AlphaFoldDB" id="A0A4P7BCD5"/>
<dbReference type="OrthoDB" id="8697195at2"/>
<dbReference type="Proteomes" id="UP000619512">
    <property type="component" value="Unassembled WGS sequence"/>
</dbReference>
<protein>
    <submittedName>
        <fullName evidence="3">FHA domain-containing protein</fullName>
    </submittedName>
</protein>
<gene>
    <name evidence="3" type="ORF">E1742_00825</name>
    <name evidence="2" type="ORF">GCM10007388_23560</name>
</gene>
<evidence type="ECO:0000313" key="2">
    <source>
        <dbReference type="EMBL" id="GGY89352.1"/>
    </source>
</evidence>
<dbReference type="Pfam" id="PF00498">
    <property type="entry name" value="FHA"/>
    <property type="match status" value="1"/>
</dbReference>
<evidence type="ECO:0000313" key="3">
    <source>
        <dbReference type="EMBL" id="QBQ34889.1"/>
    </source>
</evidence>
<dbReference type="InterPro" id="IPR008984">
    <property type="entry name" value="SMAD_FHA_dom_sf"/>
</dbReference>
<dbReference type="RefSeq" id="WP_134382868.1">
    <property type="nucleotide sequence ID" value="NZ_BMWW01000003.1"/>
</dbReference>
<evidence type="ECO:0000313" key="4">
    <source>
        <dbReference type="Proteomes" id="UP000294359"/>
    </source>
</evidence>
<dbReference type="SUPFAM" id="SSF49879">
    <property type="entry name" value="SMAD/FHA domain"/>
    <property type="match status" value="1"/>
</dbReference>
<reference evidence="3 4" key="2">
    <citation type="submission" date="2019-03" db="EMBL/GenBank/DDBJ databases">
        <title>Draft Genome Sequences of Six Type Strains of the Genus Massilia.</title>
        <authorList>
            <person name="Miess H."/>
            <person name="Frediansyhah A."/>
            <person name="Gross H."/>
        </authorList>
    </citation>
    <scope>NUCLEOTIDE SEQUENCE [LARGE SCALE GENOMIC DNA]</scope>
    <source>
        <strain evidence="3 4">DSM 17505</strain>
    </source>
</reference>
<reference evidence="2" key="3">
    <citation type="submission" date="2022-12" db="EMBL/GenBank/DDBJ databases">
        <authorList>
            <person name="Sun Q."/>
            <person name="Kim S."/>
        </authorList>
    </citation>
    <scope>NUCLEOTIDE SEQUENCE</scope>
    <source>
        <strain evidence="2">KCTC 12344</strain>
    </source>
</reference>
<keyword evidence="4" id="KW-1185">Reference proteome</keyword>
<proteinExistence type="predicted"/>
<dbReference type="Proteomes" id="UP000294359">
    <property type="component" value="Chromosome"/>
</dbReference>
<dbReference type="EMBL" id="BMWW01000003">
    <property type="protein sequence ID" value="GGY89352.1"/>
    <property type="molecule type" value="Genomic_DNA"/>
</dbReference>
<dbReference type="InterPro" id="IPR000253">
    <property type="entry name" value="FHA_dom"/>
</dbReference>